<evidence type="ECO:0000313" key="1">
    <source>
        <dbReference type="EMBL" id="CAH3162608.1"/>
    </source>
</evidence>
<evidence type="ECO:0000313" key="2">
    <source>
        <dbReference type="Proteomes" id="UP001159405"/>
    </source>
</evidence>
<dbReference type="Proteomes" id="UP001159405">
    <property type="component" value="Unassembled WGS sequence"/>
</dbReference>
<name>A0ABN8QES2_9CNID</name>
<proteinExistence type="predicted"/>
<dbReference type="EMBL" id="CALNXK010000123">
    <property type="protein sequence ID" value="CAH3162608.1"/>
    <property type="molecule type" value="Genomic_DNA"/>
</dbReference>
<sequence length="133" mass="15703">MLLCGIINPNKCLHVLRVFRKERYSQTEIDYLFYSIVLPNITYGLSVYGASVAKINVLQQFLDKCYKLRFISTQSLLQKQDKAIFQKAKQHDNHPLKVCLPQEENNLTYNLRRKSFQRPKINTERYKNTFVNG</sequence>
<gene>
    <name evidence="1" type="ORF">PLOB_00005421</name>
</gene>
<reference evidence="1 2" key="1">
    <citation type="submission" date="2022-05" db="EMBL/GenBank/DDBJ databases">
        <authorList>
            <consortium name="Genoscope - CEA"/>
            <person name="William W."/>
        </authorList>
    </citation>
    <scope>NUCLEOTIDE SEQUENCE [LARGE SCALE GENOMIC DNA]</scope>
</reference>
<organism evidence="1 2">
    <name type="scientific">Porites lobata</name>
    <dbReference type="NCBI Taxonomy" id="104759"/>
    <lineage>
        <taxon>Eukaryota</taxon>
        <taxon>Metazoa</taxon>
        <taxon>Cnidaria</taxon>
        <taxon>Anthozoa</taxon>
        <taxon>Hexacorallia</taxon>
        <taxon>Scleractinia</taxon>
        <taxon>Fungiina</taxon>
        <taxon>Poritidae</taxon>
        <taxon>Porites</taxon>
    </lineage>
</organism>
<comment type="caution">
    <text evidence="1">The sequence shown here is derived from an EMBL/GenBank/DDBJ whole genome shotgun (WGS) entry which is preliminary data.</text>
</comment>
<protein>
    <submittedName>
        <fullName evidence="1">Uncharacterized protein</fullName>
    </submittedName>
</protein>
<accession>A0ABN8QES2</accession>
<keyword evidence="2" id="KW-1185">Reference proteome</keyword>